<dbReference type="OrthoDB" id="411145at2759"/>
<proteinExistence type="inferred from homology"/>
<sequence>MDSPWQRELSVAIAAVQQASKLSQAVLAEQDKGILEKDDLSPVTVADFAIQALLTATIHHSFPHDGFVGEESGDDLRANPALLQRVWALLQRFSPDCAPPSPCRIPSGPDEVCDMVDWCGHGLPLQPQKPRVWVFDPIDGTKTFIRGQMYAVNVALLHDGEQVLSTVALPLLPLDATPPVTDATSDPAGQGTIVFAAKGYGTHVRPLRGALSDVAVRRVPPILADHPDQLRPVSSLLARASAIDEVHAAAAARLGITLPGCDLLGWVPRWVVLALGLANMTFWVYRSRTRYAKLWDHAGALLLFQEVGGKVTDVQGRDINLGAGRKLTDNYGFVAAPAPLHATVLAAVQDSL</sequence>
<keyword evidence="3 6" id="KW-0479">Metal-binding</keyword>
<dbReference type="InterPro" id="IPR051090">
    <property type="entry name" value="Inositol_monoP_superfamily"/>
</dbReference>
<keyword evidence="4" id="KW-0378">Hydrolase</keyword>
<dbReference type="GO" id="GO:0046872">
    <property type="term" value="F:metal ion binding"/>
    <property type="evidence" value="ECO:0007669"/>
    <property type="project" value="UniProtKB-KW"/>
</dbReference>
<protein>
    <recommendedName>
        <fullName evidence="10">3'(2'),5'-bisphosphate nucleotidase</fullName>
    </recommendedName>
</protein>
<dbReference type="Gene3D" id="3.30.540.10">
    <property type="entry name" value="Fructose-1,6-Bisphosphatase, subunit A, domain 1"/>
    <property type="match status" value="1"/>
</dbReference>
<feature type="binding site" evidence="6">
    <location>
        <position position="70"/>
    </location>
    <ligand>
        <name>Mg(2+)</name>
        <dbReference type="ChEBI" id="CHEBI:18420"/>
        <label>1</label>
        <note>catalytic</note>
    </ligand>
</feature>
<keyword evidence="7" id="KW-1133">Transmembrane helix</keyword>
<dbReference type="GO" id="GO:0000103">
    <property type="term" value="P:sulfate assimilation"/>
    <property type="evidence" value="ECO:0007669"/>
    <property type="project" value="TreeGrafter"/>
</dbReference>
<comment type="cofactor">
    <cofactor evidence="1 6">
        <name>Mg(2+)</name>
        <dbReference type="ChEBI" id="CHEBI:18420"/>
    </cofactor>
</comment>
<dbReference type="EMBL" id="SKBQ01000010">
    <property type="protein sequence ID" value="TPX18759.1"/>
    <property type="molecule type" value="Genomic_DNA"/>
</dbReference>
<dbReference type="AlphaFoldDB" id="A0A507BMN0"/>
<dbReference type="PANTHER" id="PTHR43200">
    <property type="entry name" value="PHOSPHATASE"/>
    <property type="match status" value="1"/>
</dbReference>
<dbReference type="Gene3D" id="3.40.190.80">
    <property type="match status" value="1"/>
</dbReference>
<feature type="binding site" evidence="6">
    <location>
        <position position="296"/>
    </location>
    <ligand>
        <name>Mg(2+)</name>
        <dbReference type="ChEBI" id="CHEBI:18420"/>
        <label>1</label>
        <note>catalytic</note>
    </ligand>
</feature>
<dbReference type="SUPFAM" id="SSF56655">
    <property type="entry name" value="Carbohydrate phosphatase"/>
    <property type="match status" value="1"/>
</dbReference>
<name>A0A507BMN0_9PEZI</name>
<keyword evidence="9" id="KW-1185">Reference proteome</keyword>
<dbReference type="CDD" id="cd01517">
    <property type="entry name" value="PAP_phosphatase"/>
    <property type="match status" value="1"/>
</dbReference>
<feature type="binding site" evidence="6">
    <location>
        <position position="139"/>
    </location>
    <ligand>
        <name>Mg(2+)</name>
        <dbReference type="ChEBI" id="CHEBI:18420"/>
        <label>1</label>
        <note>catalytic</note>
    </ligand>
</feature>
<dbReference type="GeneID" id="41970063"/>
<keyword evidence="5 6" id="KW-0460">Magnesium</keyword>
<gene>
    <name evidence="8" type="ORF">E0L32_002616</name>
</gene>
<evidence type="ECO:0000256" key="7">
    <source>
        <dbReference type="SAM" id="Phobius"/>
    </source>
</evidence>
<evidence type="ECO:0000256" key="4">
    <source>
        <dbReference type="ARBA" id="ARBA00022801"/>
    </source>
</evidence>
<feature type="transmembrane region" description="Helical" evidence="7">
    <location>
        <begin position="266"/>
        <end position="285"/>
    </location>
</feature>
<dbReference type="Proteomes" id="UP000319257">
    <property type="component" value="Unassembled WGS sequence"/>
</dbReference>
<evidence type="ECO:0000313" key="9">
    <source>
        <dbReference type="Proteomes" id="UP000319257"/>
    </source>
</evidence>
<evidence type="ECO:0000256" key="6">
    <source>
        <dbReference type="PIRSR" id="PIRSR600760-2"/>
    </source>
</evidence>
<evidence type="ECO:0008006" key="10">
    <source>
        <dbReference type="Google" id="ProtNLM"/>
    </source>
</evidence>
<evidence type="ECO:0000313" key="8">
    <source>
        <dbReference type="EMBL" id="TPX18759.1"/>
    </source>
</evidence>
<dbReference type="STRING" id="1093900.A0A507BMN0"/>
<organism evidence="8 9">
    <name type="scientific">Thyridium curvatum</name>
    <dbReference type="NCBI Taxonomy" id="1093900"/>
    <lineage>
        <taxon>Eukaryota</taxon>
        <taxon>Fungi</taxon>
        <taxon>Dikarya</taxon>
        <taxon>Ascomycota</taxon>
        <taxon>Pezizomycotina</taxon>
        <taxon>Sordariomycetes</taxon>
        <taxon>Sordariomycetidae</taxon>
        <taxon>Thyridiales</taxon>
        <taxon>Thyridiaceae</taxon>
        <taxon>Thyridium</taxon>
    </lineage>
</organism>
<evidence type="ECO:0000256" key="1">
    <source>
        <dbReference type="ARBA" id="ARBA00001946"/>
    </source>
</evidence>
<comment type="similarity">
    <text evidence="2">Belongs to the inositol monophosphatase superfamily.</text>
</comment>
<reference evidence="8 9" key="1">
    <citation type="submission" date="2019-06" db="EMBL/GenBank/DDBJ databases">
        <title>Draft genome sequence of the filamentous fungus Phialemoniopsis curvata isolated from diesel fuel.</title>
        <authorList>
            <person name="Varaljay V.A."/>
            <person name="Lyon W.J."/>
            <person name="Crouch A.L."/>
            <person name="Drake C.E."/>
            <person name="Hollomon J.M."/>
            <person name="Nadeau L.J."/>
            <person name="Nunn H.S."/>
            <person name="Stevenson B.S."/>
            <person name="Bojanowski C.L."/>
            <person name="Crookes-Goodson W.J."/>
        </authorList>
    </citation>
    <scope>NUCLEOTIDE SEQUENCE [LARGE SCALE GENOMIC DNA]</scope>
    <source>
        <strain evidence="8 9">D216</strain>
    </source>
</reference>
<accession>A0A507BMN0</accession>
<feature type="binding site" evidence="6">
    <location>
        <position position="136"/>
    </location>
    <ligand>
        <name>Mg(2+)</name>
        <dbReference type="ChEBI" id="CHEBI:18420"/>
        <label>1</label>
        <note>catalytic</note>
    </ligand>
</feature>
<keyword evidence="7" id="KW-0812">Transmembrane</keyword>
<dbReference type="InterPro" id="IPR000760">
    <property type="entry name" value="Inositol_monophosphatase-like"/>
</dbReference>
<dbReference type="InParanoid" id="A0A507BMN0"/>
<feature type="binding site" evidence="6">
    <location>
        <position position="138"/>
    </location>
    <ligand>
        <name>Mg(2+)</name>
        <dbReference type="ChEBI" id="CHEBI:18420"/>
        <label>1</label>
        <note>catalytic</note>
    </ligand>
</feature>
<evidence type="ECO:0000256" key="3">
    <source>
        <dbReference type="ARBA" id="ARBA00022723"/>
    </source>
</evidence>
<evidence type="ECO:0000256" key="5">
    <source>
        <dbReference type="ARBA" id="ARBA00022842"/>
    </source>
</evidence>
<dbReference type="Pfam" id="PF00459">
    <property type="entry name" value="Inositol_P"/>
    <property type="match status" value="1"/>
</dbReference>
<keyword evidence="7" id="KW-0472">Membrane</keyword>
<dbReference type="PANTHER" id="PTHR43200:SF2">
    <property type="entry name" value="3'(2'),5'-BISPHOSPHATE NUCLEOTIDASE"/>
    <property type="match status" value="1"/>
</dbReference>
<comment type="caution">
    <text evidence="8">The sequence shown here is derived from an EMBL/GenBank/DDBJ whole genome shotgun (WGS) entry which is preliminary data.</text>
</comment>
<evidence type="ECO:0000256" key="2">
    <source>
        <dbReference type="ARBA" id="ARBA00009759"/>
    </source>
</evidence>
<dbReference type="RefSeq" id="XP_031000470.1">
    <property type="nucleotide sequence ID" value="XM_031136825.1"/>
</dbReference>
<dbReference type="GO" id="GO:0008441">
    <property type="term" value="F:3'(2'),5'-bisphosphate nucleotidase activity"/>
    <property type="evidence" value="ECO:0007669"/>
    <property type="project" value="TreeGrafter"/>
</dbReference>